<evidence type="ECO:0000313" key="1">
    <source>
        <dbReference type="EMBL" id="KAA9038519.1"/>
    </source>
</evidence>
<sequence>MGNYYKIIVIVYALTLLFGCGVTGTSTKYNFSSGYYHSKLEGKVNKKYYVVTSGEDSIKVYAAGDIKANRDSVKSIAVLFTSHEKPANFKQYKFRAEGFDLDVLSIVFKYRPAVAHFPGQLNTNFNGALYAGYRIDNYFLTYNKTPFQFTNRKIRHHGYSIGGFAGVGAAHIDQSVTLNRINYEYDGAVISTGVASEFGFNKITFGVVFGVDLLTDQNKRLWVNEEKPWIGLSIGLNLN</sequence>
<keyword evidence="2" id="KW-1185">Reference proteome</keyword>
<evidence type="ECO:0000313" key="2">
    <source>
        <dbReference type="Proteomes" id="UP000326903"/>
    </source>
</evidence>
<dbReference type="PROSITE" id="PS51257">
    <property type="entry name" value="PROKAR_LIPOPROTEIN"/>
    <property type="match status" value="1"/>
</dbReference>
<organism evidence="1 2">
    <name type="scientific">Ginsengibacter hankyongi</name>
    <dbReference type="NCBI Taxonomy" id="2607284"/>
    <lineage>
        <taxon>Bacteria</taxon>
        <taxon>Pseudomonadati</taxon>
        <taxon>Bacteroidota</taxon>
        <taxon>Chitinophagia</taxon>
        <taxon>Chitinophagales</taxon>
        <taxon>Chitinophagaceae</taxon>
        <taxon>Ginsengibacter</taxon>
    </lineage>
</organism>
<dbReference type="RefSeq" id="WP_150415239.1">
    <property type="nucleotide sequence ID" value="NZ_VYQF01000003.1"/>
</dbReference>
<proteinExistence type="predicted"/>
<dbReference type="EMBL" id="VYQF01000003">
    <property type="protein sequence ID" value="KAA9038519.1"/>
    <property type="molecule type" value="Genomic_DNA"/>
</dbReference>
<dbReference type="AlphaFoldDB" id="A0A5J5IFH9"/>
<gene>
    <name evidence="1" type="ORF">FW778_13235</name>
</gene>
<name>A0A5J5IFH9_9BACT</name>
<accession>A0A5J5IFH9</accession>
<dbReference type="Proteomes" id="UP000326903">
    <property type="component" value="Unassembled WGS sequence"/>
</dbReference>
<protein>
    <recommendedName>
        <fullName evidence="3">Lipoprotein</fullName>
    </recommendedName>
</protein>
<reference evidence="1 2" key="1">
    <citation type="submission" date="2019-09" db="EMBL/GenBank/DDBJ databases">
        <title>Draft genome sequence of Ginsengibacter sp. BR5-29.</title>
        <authorList>
            <person name="Im W.-T."/>
        </authorList>
    </citation>
    <scope>NUCLEOTIDE SEQUENCE [LARGE SCALE GENOMIC DNA]</scope>
    <source>
        <strain evidence="1 2">BR5-29</strain>
    </source>
</reference>
<comment type="caution">
    <text evidence="1">The sequence shown here is derived from an EMBL/GenBank/DDBJ whole genome shotgun (WGS) entry which is preliminary data.</text>
</comment>
<evidence type="ECO:0008006" key="3">
    <source>
        <dbReference type="Google" id="ProtNLM"/>
    </source>
</evidence>